<reference evidence="2 3" key="1">
    <citation type="journal article" date="2019" name="Sci. Rep.">
        <title>Orb-weaving spider Araneus ventricosus genome elucidates the spidroin gene catalogue.</title>
        <authorList>
            <person name="Kono N."/>
            <person name="Nakamura H."/>
            <person name="Ohtoshi R."/>
            <person name="Moran D.A.P."/>
            <person name="Shinohara A."/>
            <person name="Yoshida Y."/>
            <person name="Fujiwara M."/>
            <person name="Mori M."/>
            <person name="Tomita M."/>
            <person name="Arakawa K."/>
        </authorList>
    </citation>
    <scope>NUCLEOTIDE SEQUENCE [LARGE SCALE GENOMIC DNA]</scope>
</reference>
<proteinExistence type="predicted"/>
<dbReference type="EMBL" id="BGPR01005407">
    <property type="protein sequence ID" value="GBN09912.1"/>
    <property type="molecule type" value="Genomic_DNA"/>
</dbReference>
<evidence type="ECO:0000256" key="1">
    <source>
        <dbReference type="SAM" id="MobiDB-lite"/>
    </source>
</evidence>
<evidence type="ECO:0000313" key="3">
    <source>
        <dbReference type="Proteomes" id="UP000499080"/>
    </source>
</evidence>
<protein>
    <submittedName>
        <fullName evidence="2">Uncharacterized protein</fullName>
    </submittedName>
</protein>
<keyword evidence="3" id="KW-1185">Reference proteome</keyword>
<organism evidence="2 3">
    <name type="scientific">Araneus ventricosus</name>
    <name type="common">Orbweaver spider</name>
    <name type="synonym">Epeira ventricosa</name>
    <dbReference type="NCBI Taxonomy" id="182803"/>
    <lineage>
        <taxon>Eukaryota</taxon>
        <taxon>Metazoa</taxon>
        <taxon>Ecdysozoa</taxon>
        <taxon>Arthropoda</taxon>
        <taxon>Chelicerata</taxon>
        <taxon>Arachnida</taxon>
        <taxon>Araneae</taxon>
        <taxon>Araneomorphae</taxon>
        <taxon>Entelegynae</taxon>
        <taxon>Araneoidea</taxon>
        <taxon>Araneidae</taxon>
        <taxon>Araneus</taxon>
    </lineage>
</organism>
<comment type="caution">
    <text evidence="2">The sequence shown here is derived from an EMBL/GenBank/DDBJ whole genome shotgun (WGS) entry which is preliminary data.</text>
</comment>
<name>A0A4Y2L5X8_ARAVE</name>
<sequence>MEIIVATFRGQQQHQQKDKSGPFENSNSTNRKIRRDPSQPATAPTERYASTLRGQPRKKLYTFWNFRWDPGLTRRRLPG</sequence>
<dbReference type="Proteomes" id="UP000499080">
    <property type="component" value="Unassembled WGS sequence"/>
</dbReference>
<gene>
    <name evidence="2" type="ORF">AVEN_75778_1</name>
</gene>
<evidence type="ECO:0000313" key="2">
    <source>
        <dbReference type="EMBL" id="GBN09912.1"/>
    </source>
</evidence>
<feature type="region of interest" description="Disordered" evidence="1">
    <location>
        <begin position="1"/>
        <end position="52"/>
    </location>
</feature>
<dbReference type="AlphaFoldDB" id="A0A4Y2L5X8"/>
<accession>A0A4Y2L5X8</accession>